<comment type="caution">
    <text evidence="2">The sequence shown here is derived from an EMBL/GenBank/DDBJ whole genome shotgun (WGS) entry which is preliminary data.</text>
</comment>
<dbReference type="EMBL" id="JAGTPW010000024">
    <property type="protein sequence ID" value="MBR8645064.1"/>
    <property type="molecule type" value="Genomic_DNA"/>
</dbReference>
<protein>
    <recommendedName>
        <fullName evidence="1">Rhamnogalacturonase A/B/Epimerase-like pectate lyase domain-containing protein</fullName>
    </recommendedName>
</protein>
<dbReference type="InterPro" id="IPR012334">
    <property type="entry name" value="Pectin_lyas_fold"/>
</dbReference>
<gene>
    <name evidence="2" type="ORF">KEH51_14705</name>
</gene>
<dbReference type="Proteomes" id="UP000680045">
    <property type="component" value="Unassembled WGS sequence"/>
</dbReference>
<proteinExistence type="predicted"/>
<name>A0A941FLP6_9BACI</name>
<evidence type="ECO:0000313" key="2">
    <source>
        <dbReference type="EMBL" id="MBR8645064.1"/>
    </source>
</evidence>
<sequence length="87" mass="9677">MKFVSLMLIVLVALSIYLGLQKEDVNTTDKSIEGMYDYNVFNFGANNRDRQDDSSVIQDAIDQANKDGGGDVFIPSGNYYISKTIQS</sequence>
<feature type="domain" description="Rhamnogalacturonase A/B/Epimerase-like pectate lyase" evidence="1">
    <location>
        <begin position="39"/>
        <end position="86"/>
    </location>
</feature>
<organism evidence="2 3">
    <name type="scientific">Peribacillus frigoritolerans</name>
    <dbReference type="NCBI Taxonomy" id="450367"/>
    <lineage>
        <taxon>Bacteria</taxon>
        <taxon>Bacillati</taxon>
        <taxon>Bacillota</taxon>
        <taxon>Bacilli</taxon>
        <taxon>Bacillales</taxon>
        <taxon>Bacillaceae</taxon>
        <taxon>Peribacillus</taxon>
    </lineage>
</organism>
<dbReference type="Gene3D" id="2.160.20.10">
    <property type="entry name" value="Single-stranded right-handed beta-helix, Pectin lyase-like"/>
    <property type="match status" value="1"/>
</dbReference>
<evidence type="ECO:0000259" key="1">
    <source>
        <dbReference type="Pfam" id="PF12708"/>
    </source>
</evidence>
<accession>A0A941FLP6</accession>
<dbReference type="InterPro" id="IPR024535">
    <property type="entry name" value="RHGA/B-epi-like_pectate_lyase"/>
</dbReference>
<dbReference type="SUPFAM" id="SSF51126">
    <property type="entry name" value="Pectin lyase-like"/>
    <property type="match status" value="1"/>
</dbReference>
<reference evidence="2" key="1">
    <citation type="submission" date="2021-04" db="EMBL/GenBank/DDBJ databases">
        <title>Whole genome sequencing of Enterococci isolates from hospitalized patients.</title>
        <authorList>
            <person name="Ogoti B.M."/>
            <person name="Onyambu F.G."/>
        </authorList>
    </citation>
    <scope>NUCLEOTIDE SEQUENCE</scope>
    <source>
        <strain evidence="2">242</strain>
    </source>
</reference>
<evidence type="ECO:0000313" key="3">
    <source>
        <dbReference type="Proteomes" id="UP000680045"/>
    </source>
</evidence>
<dbReference type="AlphaFoldDB" id="A0A941FLP6"/>
<dbReference type="Pfam" id="PF12708">
    <property type="entry name" value="Pect-lyase_RHGA_epim"/>
    <property type="match status" value="1"/>
</dbReference>
<dbReference type="InterPro" id="IPR011050">
    <property type="entry name" value="Pectin_lyase_fold/virulence"/>
</dbReference>